<evidence type="ECO:0000313" key="2">
    <source>
        <dbReference type="Proteomes" id="UP000199034"/>
    </source>
</evidence>
<sequence length="577" mass="63847">MPWRGPRVPKEFPTLGHVALQWIRDTLPIPDGPKMGQPFQLYPEQQKHVLRKYRLDPNAPGDIGNDAFQYGGSMVVRGQKWGKDPILSALDLFHAFGPCDFAGWDANGEPVGRPHPSPWVAVAALNDDQANNTWLPLKAMVEASELADYPGVDVTLDKIRLPCGNPVERLTTTAVGRLGGRFTKVSLTENGLMTDTVKTGASGGQRSPLTFAQTLIRSTDGMNGMWTAATNTWDPTERSHAQRVYEAKDPHILIDARIARTRVELDDDEALQREIIYLYGDSLRERGGHVSSQRITRSVRDKSKLETERRRFFLSEILSGEQVLCPTEKWAAFSRPSVLAPGEAVALGFDGSRARDKTTLTATRISDGRVFHLRTFSPKCMCEKPDHPPAACTDLRVDRKKVDEAVTNAFDGYKVWYLYGDPYKWGEYMSLWAARWPGKVVEVPTNVQSRMDAILDLFLVARDNDTFTHSGDADLTQHVADAVIAKGTRKATKPRVGADGQVIEHYLKVVKRLEGVFIDAAISMLLSYAARAQAIEDGALQDKPPPAPEGISEDADHALGASHAEFGDAVDWNNIPL</sequence>
<dbReference type="OrthoDB" id="3197057at2"/>
<proteinExistence type="predicted"/>
<dbReference type="RefSeq" id="WP_090851715.1">
    <property type="nucleotide sequence ID" value="NZ_FMZM01000002.1"/>
</dbReference>
<protein>
    <recommendedName>
        <fullName evidence="3">Phage terminase-like protein, large subunit, contains N-terminal HTH domain</fullName>
    </recommendedName>
</protein>
<keyword evidence="2" id="KW-1185">Reference proteome</keyword>
<dbReference type="EMBL" id="FMZM01000002">
    <property type="protein sequence ID" value="SDC45778.1"/>
    <property type="molecule type" value="Genomic_DNA"/>
</dbReference>
<name>A0A1G6LR73_9ACTN</name>
<evidence type="ECO:0008006" key="3">
    <source>
        <dbReference type="Google" id="ProtNLM"/>
    </source>
</evidence>
<gene>
    <name evidence="1" type="ORF">SAMN05421872_102336</name>
</gene>
<reference evidence="1 2" key="1">
    <citation type="submission" date="2016-10" db="EMBL/GenBank/DDBJ databases">
        <authorList>
            <person name="de Groot N.N."/>
        </authorList>
    </citation>
    <scope>NUCLEOTIDE SEQUENCE [LARGE SCALE GENOMIC DNA]</scope>
    <source>
        <strain evidence="1 2">CGMCC 4.6858</strain>
    </source>
</reference>
<evidence type="ECO:0000313" key="1">
    <source>
        <dbReference type="EMBL" id="SDC45778.1"/>
    </source>
</evidence>
<accession>A0A1G6LR73</accession>
<dbReference type="AlphaFoldDB" id="A0A1G6LR73"/>
<dbReference type="Proteomes" id="UP000199034">
    <property type="component" value="Unassembled WGS sequence"/>
</dbReference>
<dbReference type="STRING" id="1045774.SAMN05421872_102336"/>
<organism evidence="1 2">
    <name type="scientific">Nocardioides lianchengensis</name>
    <dbReference type="NCBI Taxonomy" id="1045774"/>
    <lineage>
        <taxon>Bacteria</taxon>
        <taxon>Bacillati</taxon>
        <taxon>Actinomycetota</taxon>
        <taxon>Actinomycetes</taxon>
        <taxon>Propionibacteriales</taxon>
        <taxon>Nocardioidaceae</taxon>
        <taxon>Nocardioides</taxon>
    </lineage>
</organism>